<dbReference type="AlphaFoldDB" id="A0A1I4LPD1"/>
<accession>A0A1I4LPD1</accession>
<dbReference type="STRING" id="414703.SAMN04488125_1313"/>
<dbReference type="Proteomes" id="UP000198804">
    <property type="component" value="Unassembled WGS sequence"/>
</dbReference>
<gene>
    <name evidence="2" type="ORF">SAMN04488125_1313</name>
</gene>
<reference evidence="3" key="1">
    <citation type="submission" date="2016-10" db="EMBL/GenBank/DDBJ databases">
        <authorList>
            <person name="Varghese N."/>
            <person name="Submissions S."/>
        </authorList>
    </citation>
    <scope>NUCLEOTIDE SEQUENCE [LARGE SCALE GENOMIC DNA]</scope>
    <source>
        <strain evidence="3">CGMCC 1.6474</strain>
    </source>
</reference>
<evidence type="ECO:0000313" key="2">
    <source>
        <dbReference type="EMBL" id="SFL92882.1"/>
    </source>
</evidence>
<dbReference type="Pfam" id="PF00534">
    <property type="entry name" value="Glycos_transf_1"/>
    <property type="match status" value="1"/>
</dbReference>
<dbReference type="EMBL" id="FOSV01000031">
    <property type="protein sequence ID" value="SFL92882.1"/>
    <property type="molecule type" value="Genomic_DNA"/>
</dbReference>
<dbReference type="RefSeq" id="WP_165616536.1">
    <property type="nucleotide sequence ID" value="NZ_FOSV01000031.1"/>
</dbReference>
<protein>
    <submittedName>
        <fullName evidence="2">Glycosyltransferase involved in cell wall bisynthesis</fullName>
    </submittedName>
</protein>
<dbReference type="InterPro" id="IPR001296">
    <property type="entry name" value="Glyco_trans_1"/>
</dbReference>
<dbReference type="SUPFAM" id="SSF53756">
    <property type="entry name" value="UDP-Glycosyltransferase/glycogen phosphorylase"/>
    <property type="match status" value="1"/>
</dbReference>
<keyword evidence="3" id="KW-1185">Reference proteome</keyword>
<sequence>MITPLAAANDPACGSPCPAIVPDSVLLVTAVPLKRIGSAICLDDQTCDGLERWGEHFARITYAGIETPPGPAGPTGSSTTWRPVRDLRCADRLTMVSLPDAYRIKAFSKHYAATRATLAHQIGRSRYLCFTLGALIGDWGGVAALEAIARRRDYAVWFDRVESEVIRRTLKVERLRRRIKERVSLPLMERYHRYLIRRSTLGLFQGQDCFQTYAPHATKPFCVYDTHTTCADRIPMMELQGKRAAILRGEPIRLLYVGRASAMKGPFDWLDAVAGARRAGLHVSATWLGDGPLLEAMRARVRAEGLETCVSLPGFEGDRGRLLRAMREAHLFLFCHTTPESPRCLVEALVCGTPLVGYGSPYSEGLVGREGAGLLSTMGDAVTLVRSLVELDRDRERLAGLTDAAARTGQQFDAETVYGERAALIKHFL</sequence>
<dbReference type="InterPro" id="IPR050194">
    <property type="entry name" value="Glycosyltransferase_grp1"/>
</dbReference>
<feature type="domain" description="Glycosyl transferase family 1" evidence="1">
    <location>
        <begin position="248"/>
        <end position="404"/>
    </location>
</feature>
<evidence type="ECO:0000259" key="1">
    <source>
        <dbReference type="Pfam" id="PF00534"/>
    </source>
</evidence>
<keyword evidence="2" id="KW-0808">Transferase</keyword>
<organism evidence="2 3">
    <name type="scientific">Methylorubrum salsuginis</name>
    <dbReference type="NCBI Taxonomy" id="414703"/>
    <lineage>
        <taxon>Bacteria</taxon>
        <taxon>Pseudomonadati</taxon>
        <taxon>Pseudomonadota</taxon>
        <taxon>Alphaproteobacteria</taxon>
        <taxon>Hyphomicrobiales</taxon>
        <taxon>Methylobacteriaceae</taxon>
        <taxon>Methylorubrum</taxon>
    </lineage>
</organism>
<dbReference type="PANTHER" id="PTHR45947">
    <property type="entry name" value="SULFOQUINOVOSYL TRANSFERASE SQD2"/>
    <property type="match status" value="1"/>
</dbReference>
<dbReference type="GO" id="GO:0016757">
    <property type="term" value="F:glycosyltransferase activity"/>
    <property type="evidence" value="ECO:0007669"/>
    <property type="project" value="InterPro"/>
</dbReference>
<proteinExistence type="predicted"/>
<name>A0A1I4LPD1_9HYPH</name>
<dbReference type="PANTHER" id="PTHR45947:SF3">
    <property type="entry name" value="SULFOQUINOVOSYL TRANSFERASE SQD2"/>
    <property type="match status" value="1"/>
</dbReference>
<evidence type="ECO:0000313" key="3">
    <source>
        <dbReference type="Proteomes" id="UP000198804"/>
    </source>
</evidence>
<dbReference type="Gene3D" id="3.40.50.2000">
    <property type="entry name" value="Glycogen Phosphorylase B"/>
    <property type="match status" value="1"/>
</dbReference>